<evidence type="ECO:0000313" key="3">
    <source>
        <dbReference type="Proteomes" id="UP001304895"/>
    </source>
</evidence>
<keyword evidence="3" id="KW-1185">Reference proteome</keyword>
<evidence type="ECO:0000313" key="2">
    <source>
        <dbReference type="EMBL" id="KAK4130180.1"/>
    </source>
</evidence>
<dbReference type="Proteomes" id="UP001304895">
    <property type="component" value="Unassembled WGS sequence"/>
</dbReference>
<dbReference type="EMBL" id="MU853441">
    <property type="protein sequence ID" value="KAK4130180.1"/>
    <property type="molecule type" value="Genomic_DNA"/>
</dbReference>
<organism evidence="2 3">
    <name type="scientific">Trichocladium antarcticum</name>
    <dbReference type="NCBI Taxonomy" id="1450529"/>
    <lineage>
        <taxon>Eukaryota</taxon>
        <taxon>Fungi</taxon>
        <taxon>Dikarya</taxon>
        <taxon>Ascomycota</taxon>
        <taxon>Pezizomycotina</taxon>
        <taxon>Sordariomycetes</taxon>
        <taxon>Sordariomycetidae</taxon>
        <taxon>Sordariales</taxon>
        <taxon>Chaetomiaceae</taxon>
        <taxon>Trichocladium</taxon>
    </lineage>
</organism>
<dbReference type="AlphaFoldDB" id="A0AAN6UCK1"/>
<proteinExistence type="predicted"/>
<comment type="caution">
    <text evidence="2">The sequence shown here is derived from an EMBL/GenBank/DDBJ whole genome shotgun (WGS) entry which is preliminary data.</text>
</comment>
<feature type="region of interest" description="Disordered" evidence="1">
    <location>
        <begin position="1"/>
        <end position="32"/>
    </location>
</feature>
<reference evidence="2" key="1">
    <citation type="journal article" date="2023" name="Mol. Phylogenet. Evol.">
        <title>Genome-scale phylogeny and comparative genomics of the fungal order Sordariales.</title>
        <authorList>
            <person name="Hensen N."/>
            <person name="Bonometti L."/>
            <person name="Westerberg I."/>
            <person name="Brannstrom I.O."/>
            <person name="Guillou S."/>
            <person name="Cros-Aarteil S."/>
            <person name="Calhoun S."/>
            <person name="Haridas S."/>
            <person name="Kuo A."/>
            <person name="Mondo S."/>
            <person name="Pangilinan J."/>
            <person name="Riley R."/>
            <person name="LaButti K."/>
            <person name="Andreopoulos B."/>
            <person name="Lipzen A."/>
            <person name="Chen C."/>
            <person name="Yan M."/>
            <person name="Daum C."/>
            <person name="Ng V."/>
            <person name="Clum A."/>
            <person name="Steindorff A."/>
            <person name="Ohm R.A."/>
            <person name="Martin F."/>
            <person name="Silar P."/>
            <person name="Natvig D.O."/>
            <person name="Lalanne C."/>
            <person name="Gautier V."/>
            <person name="Ament-Velasquez S.L."/>
            <person name="Kruys A."/>
            <person name="Hutchinson M.I."/>
            <person name="Powell A.J."/>
            <person name="Barry K."/>
            <person name="Miller A.N."/>
            <person name="Grigoriev I.V."/>
            <person name="Debuchy R."/>
            <person name="Gladieux P."/>
            <person name="Hiltunen Thoren M."/>
            <person name="Johannesson H."/>
        </authorList>
    </citation>
    <scope>NUCLEOTIDE SEQUENCE</scope>
    <source>
        <strain evidence="2">CBS 123565</strain>
    </source>
</reference>
<protein>
    <submittedName>
        <fullName evidence="2">Uncharacterized protein</fullName>
    </submittedName>
</protein>
<reference evidence="2" key="2">
    <citation type="submission" date="2023-05" db="EMBL/GenBank/DDBJ databases">
        <authorList>
            <consortium name="Lawrence Berkeley National Laboratory"/>
            <person name="Steindorff A."/>
            <person name="Hensen N."/>
            <person name="Bonometti L."/>
            <person name="Westerberg I."/>
            <person name="Brannstrom I.O."/>
            <person name="Guillou S."/>
            <person name="Cros-Aarteil S."/>
            <person name="Calhoun S."/>
            <person name="Haridas S."/>
            <person name="Kuo A."/>
            <person name="Mondo S."/>
            <person name="Pangilinan J."/>
            <person name="Riley R."/>
            <person name="Labutti K."/>
            <person name="Andreopoulos B."/>
            <person name="Lipzen A."/>
            <person name="Chen C."/>
            <person name="Yanf M."/>
            <person name="Daum C."/>
            <person name="Ng V."/>
            <person name="Clum A."/>
            <person name="Ohm R."/>
            <person name="Martin F."/>
            <person name="Silar P."/>
            <person name="Natvig D."/>
            <person name="Lalanne C."/>
            <person name="Gautier V."/>
            <person name="Ament-Velasquez S.L."/>
            <person name="Kruys A."/>
            <person name="Hutchinson M.I."/>
            <person name="Powell A.J."/>
            <person name="Barry K."/>
            <person name="Miller A.N."/>
            <person name="Grigoriev I.V."/>
            <person name="Debuchy R."/>
            <person name="Gladieux P."/>
            <person name="Thoren M.H."/>
            <person name="Johannesson H."/>
        </authorList>
    </citation>
    <scope>NUCLEOTIDE SEQUENCE</scope>
    <source>
        <strain evidence="2">CBS 123565</strain>
    </source>
</reference>
<sequence length="71" mass="7962">MPSARQLRASSMLKRPGRYQEDDGPTTADRPVFVHPDIPFNAELARHCAFPSLPLNYAGRGPSEIVRDQQQ</sequence>
<gene>
    <name evidence="2" type="ORF">BT67DRAFT_391850</name>
</gene>
<feature type="non-terminal residue" evidence="2">
    <location>
        <position position="71"/>
    </location>
</feature>
<evidence type="ECO:0000256" key="1">
    <source>
        <dbReference type="SAM" id="MobiDB-lite"/>
    </source>
</evidence>
<name>A0AAN6UCK1_9PEZI</name>
<accession>A0AAN6UCK1</accession>